<proteinExistence type="predicted"/>
<name>A0AA46AIS2_9CLOT</name>
<dbReference type="SUPFAM" id="SSF50891">
    <property type="entry name" value="Cyclophilin-like"/>
    <property type="match status" value="1"/>
</dbReference>
<keyword evidence="2" id="KW-0378">Hydrolase</keyword>
<keyword evidence="6" id="KW-1185">Reference proteome</keyword>
<reference evidence="5" key="1">
    <citation type="submission" date="2017-05" db="EMBL/GenBank/DDBJ databases">
        <authorList>
            <person name="Varghese N."/>
            <person name="Submissions S."/>
        </authorList>
    </citation>
    <scope>NUCLEOTIDE SEQUENCE</scope>
    <source>
        <strain evidence="5">Su22</strain>
    </source>
</reference>
<dbReference type="Gene3D" id="3.30.1360.40">
    <property type="match status" value="1"/>
</dbReference>
<dbReference type="PANTHER" id="PTHR34698:SF2">
    <property type="entry name" value="5-OXOPROLINASE SUBUNIT B"/>
    <property type="match status" value="1"/>
</dbReference>
<dbReference type="EMBL" id="FXUF01000005">
    <property type="protein sequence ID" value="SMP53502.1"/>
    <property type="molecule type" value="Genomic_DNA"/>
</dbReference>
<evidence type="ECO:0000259" key="4">
    <source>
        <dbReference type="SMART" id="SM00796"/>
    </source>
</evidence>
<gene>
    <name evidence="5" type="ORF">SAMN06296020_10525</name>
</gene>
<dbReference type="Pfam" id="PF02682">
    <property type="entry name" value="CT_C_D"/>
    <property type="match status" value="1"/>
</dbReference>
<dbReference type="GO" id="GO:0005524">
    <property type="term" value="F:ATP binding"/>
    <property type="evidence" value="ECO:0007669"/>
    <property type="project" value="UniProtKB-KW"/>
</dbReference>
<evidence type="ECO:0000256" key="3">
    <source>
        <dbReference type="ARBA" id="ARBA00022840"/>
    </source>
</evidence>
<dbReference type="AlphaFoldDB" id="A0AA46AIS2"/>
<dbReference type="InterPro" id="IPR003833">
    <property type="entry name" value="CT_C_D"/>
</dbReference>
<organism evidence="5 6">
    <name type="scientific">Anoxynatronum buryatiense</name>
    <dbReference type="NCBI Taxonomy" id="489973"/>
    <lineage>
        <taxon>Bacteria</taxon>
        <taxon>Bacillati</taxon>
        <taxon>Bacillota</taxon>
        <taxon>Clostridia</taxon>
        <taxon>Eubacteriales</taxon>
        <taxon>Clostridiaceae</taxon>
        <taxon>Anoxynatronum</taxon>
    </lineage>
</organism>
<dbReference type="PANTHER" id="PTHR34698">
    <property type="entry name" value="5-OXOPROLINASE SUBUNIT B"/>
    <property type="match status" value="1"/>
</dbReference>
<evidence type="ECO:0000313" key="5">
    <source>
        <dbReference type="EMBL" id="SMP53502.1"/>
    </source>
</evidence>
<protein>
    <submittedName>
        <fullName evidence="5">Sensor histidine kinase inhibitor, KipI family</fullName>
    </submittedName>
</protein>
<accession>A0AA46AIS2</accession>
<evidence type="ECO:0000256" key="2">
    <source>
        <dbReference type="ARBA" id="ARBA00022801"/>
    </source>
</evidence>
<keyword evidence="3" id="KW-0067">ATP-binding</keyword>
<sequence length="249" mass="27423">MYETTRYLAAGDHALVMEFGNEIADAINQKIRAMSLAIEQENIQGISELVPTYRSMMIHYDPLMISGENLTRQLRRLEQQLADIQLPPPRVTVIPTLYGGEYGPDLATVAGHNQLTETAVIEKHTSREYLIYMLGFTPGFPYLGGMDPAIATPRLATPRTKIKGGSVGIAGSQTGIYSIDSPGGWQLIGWTPVPLYDPEAATPILLKAGNYVKFEAITQADYEAMKPQLQNRTYTCREYPFTPGGDGHA</sequence>
<dbReference type="RefSeq" id="WP_283408957.1">
    <property type="nucleotide sequence ID" value="NZ_FXUF01000005.1"/>
</dbReference>
<keyword evidence="1" id="KW-0547">Nucleotide-binding</keyword>
<dbReference type="NCBIfam" id="TIGR00370">
    <property type="entry name" value="5-oxoprolinase subunit PxpB"/>
    <property type="match status" value="1"/>
</dbReference>
<evidence type="ECO:0000256" key="1">
    <source>
        <dbReference type="ARBA" id="ARBA00022741"/>
    </source>
</evidence>
<dbReference type="SMART" id="SM00796">
    <property type="entry name" value="AHS1"/>
    <property type="match status" value="1"/>
</dbReference>
<evidence type="ECO:0000313" key="6">
    <source>
        <dbReference type="Proteomes" id="UP001158066"/>
    </source>
</evidence>
<dbReference type="Proteomes" id="UP001158066">
    <property type="component" value="Unassembled WGS sequence"/>
</dbReference>
<comment type="caution">
    <text evidence="5">The sequence shown here is derived from an EMBL/GenBank/DDBJ whole genome shotgun (WGS) entry which is preliminary data.</text>
</comment>
<dbReference type="InterPro" id="IPR029000">
    <property type="entry name" value="Cyclophilin-like_dom_sf"/>
</dbReference>
<dbReference type="GO" id="GO:0016787">
    <property type="term" value="F:hydrolase activity"/>
    <property type="evidence" value="ECO:0007669"/>
    <property type="project" value="UniProtKB-KW"/>
</dbReference>
<feature type="domain" description="Carboxyltransferase" evidence="4">
    <location>
        <begin position="5"/>
        <end position="206"/>
    </location>
</feature>
<dbReference type="Gene3D" id="2.40.100.10">
    <property type="entry name" value="Cyclophilin-like"/>
    <property type="match status" value="1"/>
</dbReference>
<dbReference type="InterPro" id="IPR010016">
    <property type="entry name" value="PxpB"/>
</dbReference>
<dbReference type="SUPFAM" id="SSF160467">
    <property type="entry name" value="PH0987 N-terminal domain-like"/>
    <property type="match status" value="1"/>
</dbReference>